<dbReference type="InterPro" id="IPR039992">
    <property type="entry name" value="Sep15_SelM"/>
</dbReference>
<protein>
    <recommendedName>
        <fullName evidence="4">Selenoprotein M</fullName>
    </recommendedName>
</protein>
<organism evidence="7 8">
    <name type="scientific">Nomascus leucogenys</name>
    <name type="common">Northern white-cheeked gibbon</name>
    <name type="synonym">Hylobates leucogenys</name>
    <dbReference type="NCBI Taxonomy" id="61853"/>
    <lineage>
        <taxon>Eukaryota</taxon>
        <taxon>Metazoa</taxon>
        <taxon>Chordata</taxon>
        <taxon>Craniata</taxon>
        <taxon>Vertebrata</taxon>
        <taxon>Euteleostomi</taxon>
        <taxon>Mammalia</taxon>
        <taxon>Eutheria</taxon>
        <taxon>Euarchontoglires</taxon>
        <taxon>Primates</taxon>
        <taxon>Haplorrhini</taxon>
        <taxon>Catarrhini</taxon>
        <taxon>Hylobatidae</taxon>
        <taxon>Nomascus</taxon>
    </lineage>
</organism>
<name>M3ZA63_NOMLE</name>
<reference evidence="7" key="2">
    <citation type="submission" date="2025-08" db="UniProtKB">
        <authorList>
            <consortium name="Ensembl"/>
        </authorList>
    </citation>
    <scope>IDENTIFICATION</scope>
</reference>
<feature type="domain" description="Selenoprotein F/M" evidence="6">
    <location>
        <begin position="76"/>
        <end position="138"/>
    </location>
</feature>
<feature type="chain" id="PRO_5014182890" description="Selenoprotein M" evidence="5">
    <location>
        <begin position="24"/>
        <end position="153"/>
    </location>
</feature>
<dbReference type="OMA" id="RAYEPDW"/>
<proteinExistence type="inferred from homology"/>
<evidence type="ECO:0000256" key="5">
    <source>
        <dbReference type="SAM" id="SignalP"/>
    </source>
</evidence>
<dbReference type="GO" id="GO:0035934">
    <property type="term" value="P:corticosterone secretion"/>
    <property type="evidence" value="ECO:0007669"/>
    <property type="project" value="Ensembl"/>
</dbReference>
<evidence type="ECO:0000256" key="2">
    <source>
        <dbReference type="ARBA" id="ARBA00022729"/>
    </source>
</evidence>
<dbReference type="PANTHER" id="PTHR13077:SF7">
    <property type="entry name" value="SELENOPROTEIN M"/>
    <property type="match status" value="1"/>
</dbReference>
<sequence>MSLLLPPLALLLLLAALVAPATAATAYRPDWNRLSGLTRARVEVSATPDLSHFIPLQTLSRLYLEETGVIVSDALVPPQVKAFVTQDIPFYHNLVMKHLPGADPELVLLGRRYEELERIPLSEMTREEITRWCRSLGFYRKAAPDAHVPPEYV</sequence>
<dbReference type="FunCoup" id="M3ZA63">
    <property type="interactions" value="129"/>
</dbReference>
<evidence type="ECO:0000256" key="1">
    <source>
        <dbReference type="ARBA" id="ARBA00005742"/>
    </source>
</evidence>
<dbReference type="InParanoid" id="M3ZA63"/>
<dbReference type="Gene3D" id="3.40.30.50">
    <property type="entry name" value="Sep15/SelM thioredoxin-like domain, active-site redox motif"/>
    <property type="match status" value="1"/>
</dbReference>
<dbReference type="GO" id="GO:0005788">
    <property type="term" value="C:endoplasmic reticulum lumen"/>
    <property type="evidence" value="ECO:0007669"/>
    <property type="project" value="TreeGrafter"/>
</dbReference>
<evidence type="ECO:0000259" key="6">
    <source>
        <dbReference type="Pfam" id="PF08806"/>
    </source>
</evidence>
<dbReference type="InterPro" id="IPR038219">
    <property type="entry name" value="Sep15/SelM_sf"/>
</dbReference>
<evidence type="ECO:0000313" key="8">
    <source>
        <dbReference type="Proteomes" id="UP000001073"/>
    </source>
</evidence>
<dbReference type="GO" id="GO:0005794">
    <property type="term" value="C:Golgi apparatus"/>
    <property type="evidence" value="ECO:0007669"/>
    <property type="project" value="Ensembl"/>
</dbReference>
<evidence type="ECO:0000256" key="3">
    <source>
        <dbReference type="ARBA" id="ARBA00022933"/>
    </source>
</evidence>
<dbReference type="InterPro" id="IPR036249">
    <property type="entry name" value="Thioredoxin-like_sf"/>
</dbReference>
<keyword evidence="3" id="KW-0712">Selenocysteine</keyword>
<dbReference type="EMBL" id="ADFV01177711">
    <property type="status" value="NOT_ANNOTATED_CDS"/>
    <property type="molecule type" value="Genomic_DNA"/>
</dbReference>
<keyword evidence="8" id="KW-1185">Reference proteome</keyword>
<dbReference type="AlphaFoldDB" id="M3ZA63"/>
<dbReference type="GO" id="GO:0042445">
    <property type="term" value="P:hormone metabolic process"/>
    <property type="evidence" value="ECO:0007669"/>
    <property type="project" value="Ensembl"/>
</dbReference>
<dbReference type="InterPro" id="IPR014912">
    <property type="entry name" value="Sep15_SelM_dom"/>
</dbReference>
<dbReference type="GO" id="GO:0010269">
    <property type="term" value="P:response to selenium ion"/>
    <property type="evidence" value="ECO:0007669"/>
    <property type="project" value="Ensembl"/>
</dbReference>
<keyword evidence="2 5" id="KW-0732">Signal</keyword>
<reference evidence="7" key="3">
    <citation type="submission" date="2025-09" db="UniProtKB">
        <authorList>
            <consortium name="Ensembl"/>
        </authorList>
    </citation>
    <scope>IDENTIFICATION</scope>
</reference>
<feature type="signal peptide" evidence="5">
    <location>
        <begin position="1"/>
        <end position="23"/>
    </location>
</feature>
<dbReference type="GO" id="GO:0035264">
    <property type="term" value="P:multicellular organism growth"/>
    <property type="evidence" value="ECO:0007669"/>
    <property type="project" value="Ensembl"/>
</dbReference>
<dbReference type="PANTHER" id="PTHR13077">
    <property type="entry name" value="SELENOPROTEIN F"/>
    <property type="match status" value="1"/>
</dbReference>
<evidence type="ECO:0000313" key="7">
    <source>
        <dbReference type="Ensembl" id="ENSNLEP00000023600.2"/>
    </source>
</evidence>
<dbReference type="Pfam" id="PF08806">
    <property type="entry name" value="Sep15_SelM"/>
    <property type="match status" value="1"/>
</dbReference>
<comment type="similarity">
    <text evidence="1">Belongs to the selenoprotein M/F family.</text>
</comment>
<dbReference type="EMBL" id="ADFV01177710">
    <property type="status" value="NOT_ANNOTATED_CDS"/>
    <property type="molecule type" value="Genomic_DNA"/>
</dbReference>
<evidence type="ECO:0000256" key="4">
    <source>
        <dbReference type="ARBA" id="ARBA00040773"/>
    </source>
</evidence>
<dbReference type="Ensembl" id="ENSNLET00000031969.2">
    <property type="protein sequence ID" value="ENSNLEP00000023600.2"/>
    <property type="gene ID" value="ENSNLEG00000004205.3"/>
</dbReference>
<dbReference type="Proteomes" id="UP000001073">
    <property type="component" value="Chromosome 7b"/>
</dbReference>
<dbReference type="STRING" id="61853.ENSNLEP00000023600"/>
<dbReference type="GO" id="GO:0060612">
    <property type="term" value="P:adipose tissue development"/>
    <property type="evidence" value="ECO:0007669"/>
    <property type="project" value="Ensembl"/>
</dbReference>
<dbReference type="GeneTree" id="ENSGT00940000154284"/>
<dbReference type="SUPFAM" id="SSF52833">
    <property type="entry name" value="Thioredoxin-like"/>
    <property type="match status" value="1"/>
</dbReference>
<dbReference type="GO" id="GO:0016491">
    <property type="term" value="F:oxidoreductase activity"/>
    <property type="evidence" value="ECO:0007669"/>
    <property type="project" value="TreeGrafter"/>
</dbReference>
<reference evidence="7 8" key="1">
    <citation type="submission" date="2012-10" db="EMBL/GenBank/DDBJ databases">
        <authorList>
            <consortium name="Gibbon Genome Sequencing Consortium"/>
        </authorList>
    </citation>
    <scope>NUCLEOTIDE SEQUENCE [LARGE SCALE GENOMIC DNA]</scope>
</reference>
<accession>M3ZA63</accession>